<keyword evidence="1" id="KW-0479">Metal-binding</keyword>
<evidence type="ECO:0000256" key="5">
    <source>
        <dbReference type="SAM" id="MobiDB-lite"/>
    </source>
</evidence>
<sequence length="211" mass="22732">MSAEERQRQGRPATVAYGESVKRHLDNFDLEASLNEIAECSGTLLDFSRDYGTRAHHNQRNGTQPQSIPPPQLVDELTQRAHKIHDALARIREIGLQNAAMQEQIKDPAKGAPINSGYPAEGGSYSDDAKGGGGFSGPDGKKRRGRAAPPGRCHSCNRAETPEWRRGPDGARTLCNACGLHYAKLTRKMGANKAIGSSNLRPKGGPGSPQQ</sequence>
<feature type="domain" description="GATA-type" evidence="6">
    <location>
        <begin position="152"/>
        <end position="182"/>
    </location>
</feature>
<feature type="region of interest" description="Disordered" evidence="5">
    <location>
        <begin position="107"/>
        <end position="169"/>
    </location>
</feature>
<dbReference type="Pfam" id="PF00320">
    <property type="entry name" value="GATA"/>
    <property type="match status" value="1"/>
</dbReference>
<dbReference type="PANTHER" id="PTHR45658">
    <property type="entry name" value="GATA TRANSCRIPTION FACTOR"/>
    <property type="match status" value="1"/>
</dbReference>
<dbReference type="GO" id="GO:0043565">
    <property type="term" value="F:sequence-specific DNA binding"/>
    <property type="evidence" value="ECO:0007669"/>
    <property type="project" value="InterPro"/>
</dbReference>
<accession>A0A6G1HPN8</accession>
<dbReference type="Proteomes" id="UP000799640">
    <property type="component" value="Unassembled WGS sequence"/>
</dbReference>
<dbReference type="Gene3D" id="3.30.50.10">
    <property type="entry name" value="Erythroid Transcription Factor GATA-1, subunit A"/>
    <property type="match status" value="1"/>
</dbReference>
<evidence type="ECO:0000313" key="7">
    <source>
        <dbReference type="EMBL" id="KAF2397836.1"/>
    </source>
</evidence>
<gene>
    <name evidence="7" type="ORF">EJ06DRAFT_558805</name>
</gene>
<evidence type="ECO:0000256" key="4">
    <source>
        <dbReference type="PROSITE-ProRule" id="PRU00094"/>
    </source>
</evidence>
<keyword evidence="2 4" id="KW-0863">Zinc-finger</keyword>
<proteinExistence type="predicted"/>
<reference evidence="7" key="1">
    <citation type="journal article" date="2020" name="Stud. Mycol.">
        <title>101 Dothideomycetes genomes: a test case for predicting lifestyles and emergence of pathogens.</title>
        <authorList>
            <person name="Haridas S."/>
            <person name="Albert R."/>
            <person name="Binder M."/>
            <person name="Bloem J."/>
            <person name="Labutti K."/>
            <person name="Salamov A."/>
            <person name="Andreopoulos B."/>
            <person name="Baker S."/>
            <person name="Barry K."/>
            <person name="Bills G."/>
            <person name="Bluhm B."/>
            <person name="Cannon C."/>
            <person name="Castanera R."/>
            <person name="Culley D."/>
            <person name="Daum C."/>
            <person name="Ezra D."/>
            <person name="Gonzalez J."/>
            <person name="Henrissat B."/>
            <person name="Kuo A."/>
            <person name="Liang C."/>
            <person name="Lipzen A."/>
            <person name="Lutzoni F."/>
            <person name="Magnuson J."/>
            <person name="Mondo S."/>
            <person name="Nolan M."/>
            <person name="Ohm R."/>
            <person name="Pangilinan J."/>
            <person name="Park H.-J."/>
            <person name="Ramirez L."/>
            <person name="Alfaro M."/>
            <person name="Sun H."/>
            <person name="Tritt A."/>
            <person name="Yoshinaga Y."/>
            <person name="Zwiers L.-H."/>
            <person name="Turgeon B."/>
            <person name="Goodwin S."/>
            <person name="Spatafora J."/>
            <person name="Crous P."/>
            <person name="Grigoriev I."/>
        </authorList>
    </citation>
    <scope>NUCLEOTIDE SEQUENCE</scope>
    <source>
        <strain evidence="7">CBS 262.69</strain>
    </source>
</reference>
<keyword evidence="8" id="KW-1185">Reference proteome</keyword>
<dbReference type="GO" id="GO:0006355">
    <property type="term" value="P:regulation of DNA-templated transcription"/>
    <property type="evidence" value="ECO:0007669"/>
    <property type="project" value="InterPro"/>
</dbReference>
<name>A0A6G1HPN8_9PEZI</name>
<dbReference type="PROSITE" id="PS50114">
    <property type="entry name" value="GATA_ZN_FINGER_2"/>
    <property type="match status" value="1"/>
</dbReference>
<feature type="region of interest" description="Disordered" evidence="5">
    <location>
        <begin position="192"/>
        <end position="211"/>
    </location>
</feature>
<dbReference type="EMBL" id="ML996702">
    <property type="protein sequence ID" value="KAF2397836.1"/>
    <property type="molecule type" value="Genomic_DNA"/>
</dbReference>
<dbReference type="InterPro" id="IPR013088">
    <property type="entry name" value="Znf_NHR/GATA"/>
</dbReference>
<dbReference type="AlphaFoldDB" id="A0A6G1HPN8"/>
<organism evidence="7 8">
    <name type="scientific">Trichodelitschia bisporula</name>
    <dbReference type="NCBI Taxonomy" id="703511"/>
    <lineage>
        <taxon>Eukaryota</taxon>
        <taxon>Fungi</taxon>
        <taxon>Dikarya</taxon>
        <taxon>Ascomycota</taxon>
        <taxon>Pezizomycotina</taxon>
        <taxon>Dothideomycetes</taxon>
        <taxon>Dothideomycetes incertae sedis</taxon>
        <taxon>Phaeotrichales</taxon>
        <taxon>Phaeotrichaceae</taxon>
        <taxon>Trichodelitschia</taxon>
    </lineage>
</organism>
<evidence type="ECO:0000256" key="1">
    <source>
        <dbReference type="ARBA" id="ARBA00022723"/>
    </source>
</evidence>
<evidence type="ECO:0000256" key="3">
    <source>
        <dbReference type="ARBA" id="ARBA00022833"/>
    </source>
</evidence>
<dbReference type="PROSITE" id="PS00344">
    <property type="entry name" value="GATA_ZN_FINGER_1"/>
    <property type="match status" value="1"/>
</dbReference>
<dbReference type="PANTHER" id="PTHR45658:SF123">
    <property type="entry name" value="GATA-TYPE DOMAIN-CONTAINING PROTEIN"/>
    <property type="match status" value="1"/>
</dbReference>
<dbReference type="CDD" id="cd00202">
    <property type="entry name" value="ZnF_GATA"/>
    <property type="match status" value="1"/>
</dbReference>
<protein>
    <submittedName>
        <fullName evidence="7">GATA-domain-containing protein</fullName>
    </submittedName>
</protein>
<dbReference type="SUPFAM" id="SSF57716">
    <property type="entry name" value="Glucocorticoid receptor-like (DNA-binding domain)"/>
    <property type="match status" value="1"/>
</dbReference>
<dbReference type="OrthoDB" id="2162994at2759"/>
<dbReference type="SMART" id="SM00401">
    <property type="entry name" value="ZnF_GATA"/>
    <property type="match status" value="1"/>
</dbReference>
<keyword evidence="3" id="KW-0862">Zinc</keyword>
<evidence type="ECO:0000313" key="8">
    <source>
        <dbReference type="Proteomes" id="UP000799640"/>
    </source>
</evidence>
<evidence type="ECO:0000259" key="6">
    <source>
        <dbReference type="PROSITE" id="PS50114"/>
    </source>
</evidence>
<dbReference type="GO" id="GO:0008270">
    <property type="term" value="F:zinc ion binding"/>
    <property type="evidence" value="ECO:0007669"/>
    <property type="project" value="UniProtKB-KW"/>
</dbReference>
<dbReference type="InterPro" id="IPR000679">
    <property type="entry name" value="Znf_GATA"/>
</dbReference>
<feature type="compositionally biased region" description="Basic and acidic residues" evidence="5">
    <location>
        <begin position="160"/>
        <end position="169"/>
    </location>
</feature>
<dbReference type="InterPro" id="IPR051140">
    <property type="entry name" value="GATA_TF"/>
</dbReference>
<evidence type="ECO:0000256" key="2">
    <source>
        <dbReference type="ARBA" id="ARBA00022771"/>
    </source>
</evidence>